<comment type="caution">
    <text evidence="4">The sequence shown here is derived from an EMBL/GenBank/DDBJ whole genome shotgun (WGS) entry which is preliminary data.</text>
</comment>
<sequence length="197" mass="20288">MRNRLAMTLIAGLVLLAGCSDGNSNPSSLSPAAPATGARATTTSEPAAPPPSDASPQRATPANDSRLTVTDVRIGHHPGFDRVVYQFGGSGGPPGWVVQYTDRAVQNGSGRQLEIAGTSVLEVEILGTAYPWDSGATPYSGPDPATDPSAPRIAGVYGTQVYEGTTQSFIGLNADRPPFSVTTLDNPVRLVIDIAAG</sequence>
<feature type="chain" id="PRO_5039510064" description="AMIN-like domain-containing protein" evidence="2">
    <location>
        <begin position="23"/>
        <end position="197"/>
    </location>
</feature>
<protein>
    <recommendedName>
        <fullName evidence="3">AMIN-like domain-containing protein</fullName>
    </recommendedName>
</protein>
<feature type="compositionally biased region" description="Low complexity" evidence="1">
    <location>
        <begin position="26"/>
        <end position="46"/>
    </location>
</feature>
<dbReference type="AlphaFoldDB" id="A0A7X6M0M9"/>
<keyword evidence="2" id="KW-0732">Signal</keyword>
<dbReference type="InterPro" id="IPR056303">
    <property type="entry name" value="AMIN-like"/>
</dbReference>
<feature type="region of interest" description="Disordered" evidence="1">
    <location>
        <begin position="22"/>
        <end position="64"/>
    </location>
</feature>
<dbReference type="RefSeq" id="WP_040721708.1">
    <property type="nucleotide sequence ID" value="NZ_CAWPHS010000013.1"/>
</dbReference>
<organism evidence="4 5">
    <name type="scientific">Nocardia veterana</name>
    <dbReference type="NCBI Taxonomy" id="132249"/>
    <lineage>
        <taxon>Bacteria</taxon>
        <taxon>Bacillati</taxon>
        <taxon>Actinomycetota</taxon>
        <taxon>Actinomycetes</taxon>
        <taxon>Mycobacteriales</taxon>
        <taxon>Nocardiaceae</taxon>
        <taxon>Nocardia</taxon>
    </lineage>
</organism>
<accession>A0A7X6M0M9</accession>
<reference evidence="4 5" key="1">
    <citation type="submission" date="2020-04" db="EMBL/GenBank/DDBJ databases">
        <title>MicrobeNet Type strains.</title>
        <authorList>
            <person name="Nicholson A.C."/>
        </authorList>
    </citation>
    <scope>NUCLEOTIDE SEQUENCE [LARGE SCALE GENOMIC DNA]</scope>
    <source>
        <strain evidence="4 5">DSM 44445</strain>
    </source>
</reference>
<proteinExistence type="predicted"/>
<dbReference type="Pfam" id="PF24837">
    <property type="entry name" value="AMIN-like"/>
    <property type="match status" value="1"/>
</dbReference>
<evidence type="ECO:0000256" key="1">
    <source>
        <dbReference type="SAM" id="MobiDB-lite"/>
    </source>
</evidence>
<dbReference type="Proteomes" id="UP000523447">
    <property type="component" value="Unassembled WGS sequence"/>
</dbReference>
<gene>
    <name evidence="4" type="ORF">HGA07_18665</name>
</gene>
<evidence type="ECO:0000313" key="4">
    <source>
        <dbReference type="EMBL" id="NKY87646.1"/>
    </source>
</evidence>
<dbReference type="PROSITE" id="PS51257">
    <property type="entry name" value="PROKAR_LIPOPROTEIN"/>
    <property type="match status" value="1"/>
</dbReference>
<evidence type="ECO:0000259" key="3">
    <source>
        <dbReference type="Pfam" id="PF24837"/>
    </source>
</evidence>
<evidence type="ECO:0000256" key="2">
    <source>
        <dbReference type="SAM" id="SignalP"/>
    </source>
</evidence>
<feature type="signal peptide" evidence="2">
    <location>
        <begin position="1"/>
        <end position="22"/>
    </location>
</feature>
<keyword evidence="5" id="KW-1185">Reference proteome</keyword>
<dbReference type="EMBL" id="JAAXPE010000020">
    <property type="protein sequence ID" value="NKY87646.1"/>
    <property type="molecule type" value="Genomic_DNA"/>
</dbReference>
<name>A0A7X6M0M9_9NOCA</name>
<evidence type="ECO:0000313" key="5">
    <source>
        <dbReference type="Proteomes" id="UP000523447"/>
    </source>
</evidence>
<feature type="domain" description="AMIN-like" evidence="3">
    <location>
        <begin position="68"/>
        <end position="195"/>
    </location>
</feature>